<sequence>MTTELLLGCFTLLTLAAVIIVTLTTSSREKYSYRDKSADNRKTASRMPRSD</sequence>
<name>A0A1I1XWY1_9RHOB</name>
<dbReference type="EMBL" id="FOMW01000005">
    <property type="protein sequence ID" value="SFE11722.1"/>
    <property type="molecule type" value="Genomic_DNA"/>
</dbReference>
<dbReference type="Proteomes" id="UP000198977">
    <property type="component" value="Unassembled WGS sequence"/>
</dbReference>
<evidence type="ECO:0000313" key="2">
    <source>
        <dbReference type="EMBL" id="SFE11722.1"/>
    </source>
</evidence>
<dbReference type="STRING" id="74348.SAMN04488523_10554"/>
<organism evidence="2 3">
    <name type="scientific">Sulfitobacter brevis</name>
    <dbReference type="NCBI Taxonomy" id="74348"/>
    <lineage>
        <taxon>Bacteria</taxon>
        <taxon>Pseudomonadati</taxon>
        <taxon>Pseudomonadota</taxon>
        <taxon>Alphaproteobacteria</taxon>
        <taxon>Rhodobacterales</taxon>
        <taxon>Roseobacteraceae</taxon>
        <taxon>Sulfitobacter</taxon>
    </lineage>
</organism>
<reference evidence="2 3" key="1">
    <citation type="submission" date="2016-10" db="EMBL/GenBank/DDBJ databases">
        <authorList>
            <person name="de Groot N.N."/>
        </authorList>
    </citation>
    <scope>NUCLEOTIDE SEQUENCE [LARGE SCALE GENOMIC DNA]</scope>
    <source>
        <strain evidence="2 3">DSM 11443</strain>
    </source>
</reference>
<accession>A0A1I1XWY1</accession>
<gene>
    <name evidence="2" type="ORF">SAMN04488523_10554</name>
</gene>
<evidence type="ECO:0000256" key="1">
    <source>
        <dbReference type="SAM" id="MobiDB-lite"/>
    </source>
</evidence>
<keyword evidence="3" id="KW-1185">Reference proteome</keyword>
<protein>
    <submittedName>
        <fullName evidence="2">Uncharacterized protein</fullName>
    </submittedName>
</protein>
<dbReference type="AlphaFoldDB" id="A0A1I1XWY1"/>
<feature type="region of interest" description="Disordered" evidence="1">
    <location>
        <begin position="29"/>
        <end position="51"/>
    </location>
</feature>
<proteinExistence type="predicted"/>
<evidence type="ECO:0000313" key="3">
    <source>
        <dbReference type="Proteomes" id="UP000198977"/>
    </source>
</evidence>